<dbReference type="InterPro" id="IPR007016">
    <property type="entry name" value="O-antigen_ligase-rel_domated"/>
</dbReference>
<feature type="transmembrane region" description="Helical" evidence="5">
    <location>
        <begin position="351"/>
        <end position="375"/>
    </location>
</feature>
<sequence>MPSALNAPPANPAGPLRGRFGRTLLAVAAFALPALSLGAPSGYSWGALLLVMAGLSAWGLARPSQTSCRALAAFAVATGIMAVVWFLRHDFDAAHPWQPAAFEHAAKYLVALLAIPALCRFAPPLPSILWGCWVGAWLAGGIAAWQVFVLGLPRAHGFTNAIPFGNIALLLAAWSAIGWPLARSRAQRLALVLAVAMGMFASLASGSRGGWVIAPALLAIVWLTQPKRAAGPEPGAAQPTLSWRTTARPRTLAGLALILGLLLSTQWAQITTRLGEIDQEVAAYFERGEADTSIGQRLAHWQLAWQLGLEKPWLGWGKAGYEAEKNRRVAAGDAPTILLDFGNAHHEWLDLWAKGGLVGVAALAAFYGVPGWLYWRARRRAAAQLRNGPDPRGTVCWLAASCGLVTVVGFLGFGLTHKLLTYNASNIVYLFMNLLWLGVIAHTATPRRIEGGCRQDTI</sequence>
<reference evidence="7 8" key="1">
    <citation type="submission" date="2019-07" db="EMBL/GenBank/DDBJ databases">
        <title>Tepidimonas thermarum AA-1 draft genome.</title>
        <authorList>
            <person name="Da Costa M.S."/>
            <person name="Froufe H.J.C."/>
            <person name="Egas C."/>
            <person name="Albuquerque L."/>
        </authorList>
    </citation>
    <scope>NUCLEOTIDE SEQUENCE [LARGE SCALE GENOMIC DNA]</scope>
    <source>
        <strain evidence="7 8">AA-1</strain>
    </source>
</reference>
<dbReference type="GO" id="GO:0016874">
    <property type="term" value="F:ligase activity"/>
    <property type="evidence" value="ECO:0007669"/>
    <property type="project" value="UniProtKB-KW"/>
</dbReference>
<keyword evidence="4 5" id="KW-0472">Membrane</keyword>
<dbReference type="PANTHER" id="PTHR37422:SF23">
    <property type="entry name" value="TEICHURONIC ACID BIOSYNTHESIS PROTEIN TUAE"/>
    <property type="match status" value="1"/>
</dbReference>
<protein>
    <submittedName>
        <fullName evidence="7">O-Antigen ligase</fullName>
    </submittedName>
</protein>
<dbReference type="EMBL" id="VJOL01000037">
    <property type="protein sequence ID" value="TSE28777.1"/>
    <property type="molecule type" value="Genomic_DNA"/>
</dbReference>
<name>A0A554WYX2_9BURK</name>
<dbReference type="PANTHER" id="PTHR37422">
    <property type="entry name" value="TEICHURONIC ACID BIOSYNTHESIS PROTEIN TUAE"/>
    <property type="match status" value="1"/>
</dbReference>
<feature type="domain" description="O-antigen ligase-related" evidence="6">
    <location>
        <begin position="194"/>
        <end position="363"/>
    </location>
</feature>
<feature type="transmembrane region" description="Helical" evidence="5">
    <location>
        <begin position="189"/>
        <end position="206"/>
    </location>
</feature>
<evidence type="ECO:0000256" key="2">
    <source>
        <dbReference type="ARBA" id="ARBA00022692"/>
    </source>
</evidence>
<gene>
    <name evidence="7" type="ORF">Tther_01851</name>
</gene>
<evidence type="ECO:0000256" key="3">
    <source>
        <dbReference type="ARBA" id="ARBA00022989"/>
    </source>
</evidence>
<feature type="transmembrane region" description="Helical" evidence="5">
    <location>
        <begin position="130"/>
        <end position="149"/>
    </location>
</feature>
<dbReference type="Pfam" id="PF04932">
    <property type="entry name" value="Wzy_C"/>
    <property type="match status" value="1"/>
</dbReference>
<comment type="subcellular location">
    <subcellularLocation>
        <location evidence="1">Membrane</location>
        <topology evidence="1">Multi-pass membrane protein</topology>
    </subcellularLocation>
</comment>
<evidence type="ECO:0000256" key="4">
    <source>
        <dbReference type="ARBA" id="ARBA00023136"/>
    </source>
</evidence>
<feature type="transmembrane region" description="Helical" evidence="5">
    <location>
        <begin position="161"/>
        <end position="182"/>
    </location>
</feature>
<comment type="caution">
    <text evidence="7">The sequence shown here is derived from an EMBL/GenBank/DDBJ whole genome shotgun (WGS) entry which is preliminary data.</text>
</comment>
<dbReference type="AlphaFoldDB" id="A0A554WYX2"/>
<evidence type="ECO:0000256" key="5">
    <source>
        <dbReference type="SAM" id="Phobius"/>
    </source>
</evidence>
<keyword evidence="7" id="KW-0436">Ligase</keyword>
<evidence type="ECO:0000259" key="6">
    <source>
        <dbReference type="Pfam" id="PF04932"/>
    </source>
</evidence>
<organism evidence="7 8">
    <name type="scientific">Tepidimonas thermarum</name>
    <dbReference type="NCBI Taxonomy" id="335431"/>
    <lineage>
        <taxon>Bacteria</taxon>
        <taxon>Pseudomonadati</taxon>
        <taxon>Pseudomonadota</taxon>
        <taxon>Betaproteobacteria</taxon>
        <taxon>Burkholderiales</taxon>
        <taxon>Tepidimonas</taxon>
    </lineage>
</organism>
<keyword evidence="2 5" id="KW-0812">Transmembrane</keyword>
<evidence type="ECO:0000313" key="7">
    <source>
        <dbReference type="EMBL" id="TSE28777.1"/>
    </source>
</evidence>
<feature type="transmembrane region" description="Helical" evidence="5">
    <location>
        <begin position="68"/>
        <end position="86"/>
    </location>
</feature>
<feature type="transmembrane region" description="Helical" evidence="5">
    <location>
        <begin position="106"/>
        <end position="123"/>
    </location>
</feature>
<evidence type="ECO:0000256" key="1">
    <source>
        <dbReference type="ARBA" id="ARBA00004141"/>
    </source>
</evidence>
<proteinExistence type="predicted"/>
<keyword evidence="3 5" id="KW-1133">Transmembrane helix</keyword>
<dbReference type="InterPro" id="IPR051533">
    <property type="entry name" value="WaaL-like"/>
</dbReference>
<keyword evidence="8" id="KW-1185">Reference proteome</keyword>
<dbReference type="GO" id="GO:0016020">
    <property type="term" value="C:membrane"/>
    <property type="evidence" value="ECO:0007669"/>
    <property type="project" value="UniProtKB-SubCell"/>
</dbReference>
<dbReference type="Proteomes" id="UP000318542">
    <property type="component" value="Unassembled WGS sequence"/>
</dbReference>
<feature type="transmembrane region" description="Helical" evidence="5">
    <location>
        <begin position="395"/>
        <end position="415"/>
    </location>
</feature>
<accession>A0A554WYX2</accession>
<feature type="transmembrane region" description="Helical" evidence="5">
    <location>
        <begin position="43"/>
        <end position="61"/>
    </location>
</feature>
<feature type="transmembrane region" description="Helical" evidence="5">
    <location>
        <begin position="427"/>
        <end position="445"/>
    </location>
</feature>
<evidence type="ECO:0000313" key="8">
    <source>
        <dbReference type="Proteomes" id="UP000318542"/>
    </source>
</evidence>